<dbReference type="PANTHER" id="PTHR10775">
    <property type="entry name" value="OS08G0208400 PROTEIN"/>
    <property type="match status" value="1"/>
</dbReference>
<dbReference type="EMBL" id="SSTE01019181">
    <property type="protein sequence ID" value="KAA0036909.1"/>
    <property type="molecule type" value="Genomic_DNA"/>
</dbReference>
<gene>
    <name evidence="3" type="ORF">E5676_scaffold325G00180</name>
    <name evidence="2" type="ORF">E6C27_scaffold1480G00360</name>
</gene>
<accession>A0A5A7T6A2</accession>
<dbReference type="Gene3D" id="3.30.420.10">
    <property type="entry name" value="Ribonuclease H-like superfamily/Ribonuclease H"/>
    <property type="match status" value="1"/>
</dbReference>
<name>A0A5A7T6A2_CUCMM</name>
<dbReference type="Proteomes" id="UP000321947">
    <property type="component" value="Unassembled WGS sequence"/>
</dbReference>
<sequence length="389" mass="45304">MQFNEEGDMFGMLNDLQAPIEHEEEIKELRLEDEMPMNIAVLNGWSNKSFDMLLELLRAAFPMCSTTIPSSFYEAKRKLRDLGLRYETINACKYDCVLYWKEFADLQHCPTFGDARGIDVYLQPLIKELKELWTFGVRTYDSLTGWSTKGYQVCPICMGDKSSFGIHGRISFIGHRRYLLDNNFYGILDEVLHVQYSLGRNVWLFKCRWNDTVVNKSRRTYVELAYKSLSTSRFWYAEEPVILATQAHQVFYVDDSKNGRNWKVVQVVQNKHIWDVPEVEDVENDHINVLEIVFMETDAMFFEFEDDLDNITGGSSSLGDNADGQSERTIQIFEDMLRACVLQFKGSWNTYLLLMEFAYNNSYQSNISAWYHLRLCMADHAELLCVGTN</sequence>
<reference evidence="4 5" key="1">
    <citation type="submission" date="2019-08" db="EMBL/GenBank/DDBJ databases">
        <title>Draft genome sequences of two oriental melons (Cucumis melo L. var makuwa).</title>
        <authorList>
            <person name="Kwon S.-Y."/>
        </authorList>
    </citation>
    <scope>NUCLEOTIDE SEQUENCE [LARGE SCALE GENOMIC DNA]</scope>
    <source>
        <strain evidence="5">cv. Chang Bougi</strain>
        <strain evidence="4">cv. SW 3</strain>
        <tissue evidence="2">Leaf</tissue>
    </source>
</reference>
<feature type="domain" description="DUF4216" evidence="1">
    <location>
        <begin position="193"/>
        <end position="265"/>
    </location>
</feature>
<evidence type="ECO:0000313" key="3">
    <source>
        <dbReference type="EMBL" id="TYK27346.1"/>
    </source>
</evidence>
<dbReference type="Proteomes" id="UP000321393">
    <property type="component" value="Unassembled WGS sequence"/>
</dbReference>
<evidence type="ECO:0000313" key="4">
    <source>
        <dbReference type="Proteomes" id="UP000321393"/>
    </source>
</evidence>
<dbReference type="EMBL" id="SSTD01002800">
    <property type="protein sequence ID" value="TYK27346.1"/>
    <property type="molecule type" value="Genomic_DNA"/>
</dbReference>
<dbReference type="InterPro" id="IPR036397">
    <property type="entry name" value="RNaseH_sf"/>
</dbReference>
<organism evidence="2 4">
    <name type="scientific">Cucumis melo var. makuwa</name>
    <name type="common">Oriental melon</name>
    <dbReference type="NCBI Taxonomy" id="1194695"/>
    <lineage>
        <taxon>Eukaryota</taxon>
        <taxon>Viridiplantae</taxon>
        <taxon>Streptophyta</taxon>
        <taxon>Embryophyta</taxon>
        <taxon>Tracheophyta</taxon>
        <taxon>Spermatophyta</taxon>
        <taxon>Magnoliopsida</taxon>
        <taxon>eudicotyledons</taxon>
        <taxon>Gunneridae</taxon>
        <taxon>Pentapetalae</taxon>
        <taxon>rosids</taxon>
        <taxon>fabids</taxon>
        <taxon>Cucurbitales</taxon>
        <taxon>Cucurbitaceae</taxon>
        <taxon>Benincaseae</taxon>
        <taxon>Cucumis</taxon>
    </lineage>
</organism>
<proteinExistence type="predicted"/>
<dbReference type="OrthoDB" id="1932595at2759"/>
<dbReference type="GO" id="GO:0003676">
    <property type="term" value="F:nucleic acid binding"/>
    <property type="evidence" value="ECO:0007669"/>
    <property type="project" value="InterPro"/>
</dbReference>
<dbReference type="InterPro" id="IPR025312">
    <property type="entry name" value="DUF4216"/>
</dbReference>
<evidence type="ECO:0000259" key="1">
    <source>
        <dbReference type="Pfam" id="PF13952"/>
    </source>
</evidence>
<comment type="caution">
    <text evidence="2">The sequence shown here is derived from an EMBL/GenBank/DDBJ whole genome shotgun (WGS) entry which is preliminary data.</text>
</comment>
<dbReference type="Pfam" id="PF13952">
    <property type="entry name" value="DUF4216"/>
    <property type="match status" value="1"/>
</dbReference>
<dbReference type="AlphaFoldDB" id="A0A5A7T6A2"/>
<protein>
    <submittedName>
        <fullName evidence="2">Late secretory pathway protein AVL9-like</fullName>
    </submittedName>
</protein>
<dbReference type="PANTHER" id="PTHR10775:SF185">
    <property type="entry name" value="OS08G0208400 PROTEIN"/>
    <property type="match status" value="1"/>
</dbReference>
<evidence type="ECO:0000313" key="2">
    <source>
        <dbReference type="EMBL" id="KAA0036909.1"/>
    </source>
</evidence>
<evidence type="ECO:0000313" key="5">
    <source>
        <dbReference type="Proteomes" id="UP000321947"/>
    </source>
</evidence>